<dbReference type="PANTHER" id="PTHR39450:SF1">
    <property type="entry name" value="DUF1667 DOMAIN-CONTAINING PROTEIN"/>
    <property type="match status" value="1"/>
</dbReference>
<dbReference type="Proteomes" id="UP000261212">
    <property type="component" value="Unassembled WGS sequence"/>
</dbReference>
<accession>A0A3E3DYY6</accession>
<dbReference type="Pfam" id="PF07892">
    <property type="entry name" value="DUF1667"/>
    <property type="match status" value="1"/>
</dbReference>
<name>A0A3E3DYY6_9FIRM</name>
<dbReference type="AlphaFoldDB" id="A0A3E3DYY6"/>
<reference evidence="1 2" key="1">
    <citation type="submission" date="2018-08" db="EMBL/GenBank/DDBJ databases">
        <title>A genome reference for cultivated species of the human gut microbiota.</title>
        <authorList>
            <person name="Zou Y."/>
            <person name="Xue W."/>
            <person name="Luo G."/>
        </authorList>
    </citation>
    <scope>NUCLEOTIDE SEQUENCE [LARGE SCALE GENOMIC DNA]</scope>
    <source>
        <strain evidence="1 2">AM25-6</strain>
    </source>
</reference>
<dbReference type="SUPFAM" id="SSF160148">
    <property type="entry name" value="CPE0013-like"/>
    <property type="match status" value="1"/>
</dbReference>
<comment type="caution">
    <text evidence="1">The sequence shown here is derived from an EMBL/GenBank/DDBJ whole genome shotgun (WGS) entry which is preliminary data.</text>
</comment>
<dbReference type="InterPro" id="IPR012460">
    <property type="entry name" value="DUF1667"/>
</dbReference>
<evidence type="ECO:0000313" key="2">
    <source>
        <dbReference type="Proteomes" id="UP000261212"/>
    </source>
</evidence>
<gene>
    <name evidence="1" type="ORF">DW687_06995</name>
</gene>
<protein>
    <submittedName>
        <fullName evidence="1">DUF1667 domain-containing protein</fullName>
    </submittedName>
</protein>
<proteinExistence type="predicted"/>
<dbReference type="Gene3D" id="3.10.530.10">
    <property type="entry name" value="CPE0013-like"/>
    <property type="match status" value="1"/>
</dbReference>
<sequence length="118" mass="12808">MMKRELTCICCPRGCALTVEYEGKEVFSVTGNTCPRGDKYAKEEVVEPKRVVTSTIKVEGGRDNVTSVRTNAGVPKAKIFEVMEEINSVVLKAPVRIGDIAVKDICGTGADLLVTRNC</sequence>
<dbReference type="InterPro" id="IPR036593">
    <property type="entry name" value="CPE0013-like_sf"/>
</dbReference>
<evidence type="ECO:0000313" key="1">
    <source>
        <dbReference type="EMBL" id="RGD74497.1"/>
    </source>
</evidence>
<organism evidence="1 2">
    <name type="scientific">Anaerofustis stercorihominis</name>
    <dbReference type="NCBI Taxonomy" id="214853"/>
    <lineage>
        <taxon>Bacteria</taxon>
        <taxon>Bacillati</taxon>
        <taxon>Bacillota</taxon>
        <taxon>Clostridia</taxon>
        <taxon>Eubacteriales</taxon>
        <taxon>Eubacteriaceae</taxon>
        <taxon>Anaerofustis</taxon>
    </lineage>
</organism>
<dbReference type="EMBL" id="QUSM01000003">
    <property type="protein sequence ID" value="RGD74497.1"/>
    <property type="molecule type" value="Genomic_DNA"/>
</dbReference>
<dbReference type="PANTHER" id="PTHR39450">
    <property type="entry name" value="MOLYBDOPTERIN OXIDOREDUCTASE, 4FE-4S CLUSTER-BINDING SUBUNIT"/>
    <property type="match status" value="1"/>
</dbReference>
<dbReference type="SUPFAM" id="SSF53706">
    <property type="entry name" value="Formate dehydrogenase/DMSO reductase, domains 1-3"/>
    <property type="match status" value="1"/>
</dbReference>